<dbReference type="EMBL" id="CADEBC010000498">
    <property type="protein sequence ID" value="CAB3238474.1"/>
    <property type="molecule type" value="Genomic_DNA"/>
</dbReference>
<dbReference type="Proteomes" id="UP000494256">
    <property type="component" value="Unassembled WGS sequence"/>
</dbReference>
<proteinExistence type="predicted"/>
<dbReference type="Proteomes" id="UP000494106">
    <property type="component" value="Unassembled WGS sequence"/>
</dbReference>
<name>A0A8S1A076_ARCPL</name>
<dbReference type="OrthoDB" id="10063284at2759"/>
<gene>
    <name evidence="2" type="ORF">APLA_LOCUS7399</name>
    <name evidence="1" type="ORF">APLA_LOCUS7704</name>
</gene>
<evidence type="ECO:0000313" key="1">
    <source>
        <dbReference type="EMBL" id="CAB3237185.1"/>
    </source>
</evidence>
<evidence type="ECO:0000313" key="3">
    <source>
        <dbReference type="Proteomes" id="UP000494106"/>
    </source>
</evidence>
<accession>A0A8S1A076</accession>
<evidence type="ECO:0000313" key="4">
    <source>
        <dbReference type="Proteomes" id="UP000494256"/>
    </source>
</evidence>
<evidence type="ECO:0000313" key="2">
    <source>
        <dbReference type="EMBL" id="CAB3238474.1"/>
    </source>
</evidence>
<organism evidence="2 3">
    <name type="scientific">Arctia plantaginis</name>
    <name type="common">Wood tiger moth</name>
    <name type="synonym">Phalaena plantaginis</name>
    <dbReference type="NCBI Taxonomy" id="874455"/>
    <lineage>
        <taxon>Eukaryota</taxon>
        <taxon>Metazoa</taxon>
        <taxon>Ecdysozoa</taxon>
        <taxon>Arthropoda</taxon>
        <taxon>Hexapoda</taxon>
        <taxon>Insecta</taxon>
        <taxon>Pterygota</taxon>
        <taxon>Neoptera</taxon>
        <taxon>Endopterygota</taxon>
        <taxon>Lepidoptera</taxon>
        <taxon>Glossata</taxon>
        <taxon>Ditrysia</taxon>
        <taxon>Noctuoidea</taxon>
        <taxon>Erebidae</taxon>
        <taxon>Arctiinae</taxon>
        <taxon>Arctia</taxon>
    </lineage>
</organism>
<dbReference type="EMBL" id="CADEBD010000303">
    <property type="protein sequence ID" value="CAB3237185.1"/>
    <property type="molecule type" value="Genomic_DNA"/>
</dbReference>
<keyword evidence="3" id="KW-1185">Reference proteome</keyword>
<reference evidence="3 4" key="1">
    <citation type="submission" date="2020-04" db="EMBL/GenBank/DDBJ databases">
        <authorList>
            <person name="Wallbank WR R."/>
            <person name="Pardo Diaz C."/>
            <person name="Kozak K."/>
            <person name="Martin S."/>
            <person name="Jiggins C."/>
            <person name="Moest M."/>
            <person name="Warren A I."/>
            <person name="Byers J.R.P. K."/>
            <person name="Montejo-Kovacevich G."/>
            <person name="Yen C E."/>
        </authorList>
    </citation>
    <scope>NUCLEOTIDE SEQUENCE [LARGE SCALE GENOMIC DNA]</scope>
</reference>
<dbReference type="AlphaFoldDB" id="A0A8S1A076"/>
<comment type="caution">
    <text evidence="2">The sequence shown here is derived from an EMBL/GenBank/DDBJ whole genome shotgun (WGS) entry which is preliminary data.</text>
</comment>
<protein>
    <submittedName>
        <fullName evidence="2">Uncharacterized protein</fullName>
    </submittedName>
</protein>
<sequence length="108" mass="12438">MNNEDELQATISTRIIEKVVSENVVISDDAAEWAINDFTRDYYSTHKCKQNKNLDFPGTKRDYSDGTSRRLSESLFGGKLINGKKVPRPWLIYSVKGLYSVQLVFFLR</sequence>